<protein>
    <submittedName>
        <fullName evidence="4">2-keto-3-deoxy-L-fuconate dehydrogenase</fullName>
        <ecNumber evidence="4">1.1.1.-</ecNumber>
    </submittedName>
</protein>
<organism evidence="4 5">
    <name type="scientific">Ralstonia psammae</name>
    <dbReference type="NCBI Taxonomy" id="3058598"/>
    <lineage>
        <taxon>Bacteria</taxon>
        <taxon>Pseudomonadati</taxon>
        <taxon>Pseudomonadota</taxon>
        <taxon>Betaproteobacteria</taxon>
        <taxon>Burkholderiales</taxon>
        <taxon>Burkholderiaceae</taxon>
        <taxon>Ralstonia</taxon>
    </lineage>
</organism>
<dbReference type="InterPro" id="IPR020904">
    <property type="entry name" value="Sc_DH/Rdtase_CS"/>
</dbReference>
<dbReference type="PRINTS" id="PR00080">
    <property type="entry name" value="SDRFAMILY"/>
</dbReference>
<dbReference type="GO" id="GO:0016491">
    <property type="term" value="F:oxidoreductase activity"/>
    <property type="evidence" value="ECO:0007669"/>
    <property type="project" value="UniProtKB-KW"/>
</dbReference>
<gene>
    <name evidence="4" type="ORF">LMG19083_02374</name>
</gene>
<reference evidence="4 5" key="1">
    <citation type="submission" date="2023-07" db="EMBL/GenBank/DDBJ databases">
        <authorList>
            <person name="Peeters C."/>
        </authorList>
    </citation>
    <scope>NUCLEOTIDE SEQUENCE [LARGE SCALE GENOMIC DNA]</scope>
    <source>
        <strain evidence="4 5">LMG 19083</strain>
    </source>
</reference>
<dbReference type="PANTHER" id="PTHR43477:SF4">
    <property type="entry name" value="DEHYDROGENASE_REDUCTASE SDR FAMILY MEMBER 6"/>
    <property type="match status" value="1"/>
</dbReference>
<comment type="caution">
    <text evidence="4">The sequence shown here is derived from an EMBL/GenBank/DDBJ whole genome shotgun (WGS) entry which is preliminary data.</text>
</comment>
<accession>A0ABN9J238</accession>
<dbReference type="PROSITE" id="PS00061">
    <property type="entry name" value="ADH_SHORT"/>
    <property type="match status" value="1"/>
</dbReference>
<dbReference type="RefSeq" id="WP_316665878.1">
    <property type="nucleotide sequence ID" value="NZ_CATZBU010000004.1"/>
</dbReference>
<dbReference type="PRINTS" id="PR00081">
    <property type="entry name" value="GDHRDH"/>
</dbReference>
<keyword evidence="2 4" id="KW-0560">Oxidoreductase</keyword>
<dbReference type="EC" id="1.1.1.-" evidence="4"/>
<sequence>MTALACQSRLAGKTALVTAAAQGIGRACAERFAREGAHVIATDIHIDGLNDLPFEVRRLDVRDTRQVNALAAELGGIDILFNCAGFVHAGSVLECDEDAWDFSFDLNVKSMYRTIRAFLPAMLERGGGSVINMSSAASSIKGVPNRFVYGASKAAVIGLTKAVAADFVARGVRCNAICPGTVVSPSLAQRIDAQATAQGKLQAEVEAAFVARQPMGRLGRPEEIAALAAYLASDEAAFTTGQVHLIDGGWSN</sequence>
<proteinExistence type="inferred from homology"/>
<keyword evidence="5" id="KW-1185">Reference proteome</keyword>
<keyword evidence="3" id="KW-0520">NAD</keyword>
<name>A0ABN9J238_9RALS</name>
<dbReference type="EMBL" id="CATZBU010000004">
    <property type="protein sequence ID" value="CAJ0792995.1"/>
    <property type="molecule type" value="Genomic_DNA"/>
</dbReference>
<evidence type="ECO:0000313" key="4">
    <source>
        <dbReference type="EMBL" id="CAJ0792995.1"/>
    </source>
</evidence>
<dbReference type="InterPro" id="IPR036291">
    <property type="entry name" value="NAD(P)-bd_dom_sf"/>
</dbReference>
<evidence type="ECO:0000256" key="2">
    <source>
        <dbReference type="ARBA" id="ARBA00023002"/>
    </source>
</evidence>
<evidence type="ECO:0000313" key="5">
    <source>
        <dbReference type="Proteomes" id="UP001189813"/>
    </source>
</evidence>
<dbReference type="InterPro" id="IPR002347">
    <property type="entry name" value="SDR_fam"/>
</dbReference>
<dbReference type="InterPro" id="IPR051122">
    <property type="entry name" value="SDR_DHRS6-like"/>
</dbReference>
<dbReference type="Gene3D" id="3.40.50.720">
    <property type="entry name" value="NAD(P)-binding Rossmann-like Domain"/>
    <property type="match status" value="1"/>
</dbReference>
<dbReference type="Pfam" id="PF13561">
    <property type="entry name" value="adh_short_C2"/>
    <property type="match status" value="1"/>
</dbReference>
<dbReference type="CDD" id="cd05368">
    <property type="entry name" value="DHRS6_like_SDR_c"/>
    <property type="match status" value="1"/>
</dbReference>
<comment type="similarity">
    <text evidence="1">Belongs to the short-chain dehydrogenases/reductases (SDR) family.</text>
</comment>
<dbReference type="SUPFAM" id="SSF51735">
    <property type="entry name" value="NAD(P)-binding Rossmann-fold domains"/>
    <property type="match status" value="1"/>
</dbReference>
<evidence type="ECO:0000256" key="1">
    <source>
        <dbReference type="ARBA" id="ARBA00006484"/>
    </source>
</evidence>
<dbReference type="PANTHER" id="PTHR43477">
    <property type="entry name" value="DIHYDROANTICAPSIN 7-DEHYDROGENASE"/>
    <property type="match status" value="1"/>
</dbReference>
<dbReference type="Proteomes" id="UP001189813">
    <property type="component" value="Unassembled WGS sequence"/>
</dbReference>
<evidence type="ECO:0000256" key="3">
    <source>
        <dbReference type="ARBA" id="ARBA00023027"/>
    </source>
</evidence>